<feature type="transmembrane region" description="Helical" evidence="1">
    <location>
        <begin position="160"/>
        <end position="181"/>
    </location>
</feature>
<accession>A0ABD5NK24</accession>
<dbReference type="RefSeq" id="WP_256533685.1">
    <property type="nucleotide sequence ID" value="NZ_CP101824.1"/>
</dbReference>
<name>A0ABD5NK24_9EURY</name>
<keyword evidence="1" id="KW-1133">Transmembrane helix</keyword>
<feature type="transmembrane region" description="Helical" evidence="1">
    <location>
        <begin position="193"/>
        <end position="217"/>
    </location>
</feature>
<keyword evidence="1" id="KW-0472">Membrane</keyword>
<evidence type="ECO:0000313" key="3">
    <source>
        <dbReference type="Proteomes" id="UP001595846"/>
    </source>
</evidence>
<organism evidence="2 3">
    <name type="scientific">Halovivax cerinus</name>
    <dbReference type="NCBI Taxonomy" id="1487865"/>
    <lineage>
        <taxon>Archaea</taxon>
        <taxon>Methanobacteriati</taxon>
        <taxon>Methanobacteriota</taxon>
        <taxon>Stenosarchaea group</taxon>
        <taxon>Halobacteria</taxon>
        <taxon>Halobacteriales</taxon>
        <taxon>Natrialbaceae</taxon>
        <taxon>Halovivax</taxon>
    </lineage>
</organism>
<feature type="transmembrane region" description="Helical" evidence="1">
    <location>
        <begin position="121"/>
        <end position="154"/>
    </location>
</feature>
<dbReference type="AlphaFoldDB" id="A0ABD5NK24"/>
<dbReference type="EMBL" id="JBHSAQ010000002">
    <property type="protein sequence ID" value="MFC3957454.1"/>
    <property type="molecule type" value="Genomic_DNA"/>
</dbReference>
<dbReference type="Proteomes" id="UP001595846">
    <property type="component" value="Unassembled WGS sequence"/>
</dbReference>
<protein>
    <submittedName>
        <fullName evidence="2">ABC transporter permease subunit</fullName>
    </submittedName>
</protein>
<gene>
    <name evidence="2" type="ORF">ACFOUR_03570</name>
</gene>
<feature type="transmembrane region" description="Helical" evidence="1">
    <location>
        <begin position="78"/>
        <end position="100"/>
    </location>
</feature>
<dbReference type="PANTHER" id="PTHR43471:SF1">
    <property type="entry name" value="ABC TRANSPORTER PERMEASE PROTEIN NOSY-RELATED"/>
    <property type="match status" value="1"/>
</dbReference>
<keyword evidence="1" id="KW-0812">Transmembrane</keyword>
<dbReference type="GO" id="GO:0005886">
    <property type="term" value="C:plasma membrane"/>
    <property type="evidence" value="ECO:0007669"/>
    <property type="project" value="UniProtKB-SubCell"/>
</dbReference>
<dbReference type="GeneID" id="73902816"/>
<keyword evidence="3" id="KW-1185">Reference proteome</keyword>
<dbReference type="Pfam" id="PF12679">
    <property type="entry name" value="ABC2_membrane_2"/>
    <property type="match status" value="1"/>
</dbReference>
<sequence length="314" mass="33402">MSTDVRSDGETLGDSTGTDRRRWRFRTALAVARKDLADVARSRMLLTMVALLVGFVAILYAAFGFVADDGTALETLAWLGMPMQTVLGVAALVVGYMAIVGERRSGSIKLLLGLPPSRRDVLLGTLASRSAIVLLAVVPAALLAAGLSLAVFGTLPVAEWLVLSLATALFGLAFVGLAVGVSASVSTRGRAMALTVGLFTVFVALWELVVAGPYYLIHGKSPPIEAEAWYLFLDGLNPIAAYAGLANAAIPGDVWPLQFGYGLREPAALTMTAAERYPGDAPVYLEAWFGAVVLLAWFLIPLAIGYRRFRRTDL</sequence>
<feature type="transmembrane region" description="Helical" evidence="1">
    <location>
        <begin position="44"/>
        <end position="66"/>
    </location>
</feature>
<evidence type="ECO:0000256" key="1">
    <source>
        <dbReference type="SAM" id="Phobius"/>
    </source>
</evidence>
<dbReference type="PANTHER" id="PTHR43471">
    <property type="entry name" value="ABC TRANSPORTER PERMEASE"/>
    <property type="match status" value="1"/>
</dbReference>
<evidence type="ECO:0000313" key="2">
    <source>
        <dbReference type="EMBL" id="MFC3957454.1"/>
    </source>
</evidence>
<reference evidence="2 3" key="1">
    <citation type="journal article" date="2019" name="Int. J. Syst. Evol. Microbiol.">
        <title>The Global Catalogue of Microorganisms (GCM) 10K type strain sequencing project: providing services to taxonomists for standard genome sequencing and annotation.</title>
        <authorList>
            <consortium name="The Broad Institute Genomics Platform"/>
            <consortium name="The Broad Institute Genome Sequencing Center for Infectious Disease"/>
            <person name="Wu L."/>
            <person name="Ma J."/>
        </authorList>
    </citation>
    <scope>NUCLEOTIDE SEQUENCE [LARGE SCALE GENOMIC DNA]</scope>
    <source>
        <strain evidence="2 3">IBRC-M 10256</strain>
    </source>
</reference>
<proteinExistence type="predicted"/>
<comment type="caution">
    <text evidence="2">The sequence shown here is derived from an EMBL/GenBank/DDBJ whole genome shotgun (WGS) entry which is preliminary data.</text>
</comment>
<feature type="transmembrane region" description="Helical" evidence="1">
    <location>
        <begin position="287"/>
        <end position="306"/>
    </location>
</feature>